<name>A0A328AIQ2_9CAUL</name>
<reference evidence="7" key="1">
    <citation type="submission" date="2018-05" db="EMBL/GenBank/DDBJ databases">
        <authorList>
            <person name="Li X."/>
        </authorList>
    </citation>
    <scope>NUCLEOTIDE SEQUENCE [LARGE SCALE GENOMIC DNA]</scope>
    <source>
        <strain evidence="7">LX32</strain>
    </source>
</reference>
<keyword evidence="6" id="KW-0282">Flagellum</keyword>
<comment type="caution">
    <text evidence="6">The sequence shown here is derived from an EMBL/GenBank/DDBJ whole genome shotgun (WGS) entry which is preliminary data.</text>
</comment>
<dbReference type="GO" id="GO:0042597">
    <property type="term" value="C:periplasmic space"/>
    <property type="evidence" value="ECO:0007669"/>
    <property type="project" value="UniProtKB-SubCell"/>
</dbReference>
<comment type="subcellular location">
    <subcellularLocation>
        <location evidence="1">Periplasm</location>
    </subcellularLocation>
</comment>
<protein>
    <submittedName>
        <fullName evidence="6">Flagella basal body P-ring formation protein FlgA</fullName>
    </submittedName>
</protein>
<feature type="chain" id="PRO_5016393517" evidence="4">
    <location>
        <begin position="23"/>
        <end position="253"/>
    </location>
</feature>
<dbReference type="Gene3D" id="2.30.30.760">
    <property type="match status" value="1"/>
</dbReference>
<evidence type="ECO:0000256" key="1">
    <source>
        <dbReference type="ARBA" id="ARBA00004418"/>
    </source>
</evidence>
<accession>A0A328AIQ2</accession>
<dbReference type="PANTHER" id="PTHR36307">
    <property type="entry name" value="FLAGELLA BASAL BODY P-RING FORMATION PROTEIN FLGA"/>
    <property type="match status" value="1"/>
</dbReference>
<evidence type="ECO:0000313" key="7">
    <source>
        <dbReference type="Proteomes" id="UP000249254"/>
    </source>
</evidence>
<feature type="domain" description="SAF" evidence="5">
    <location>
        <begin position="114"/>
        <end position="174"/>
    </location>
</feature>
<evidence type="ECO:0000256" key="3">
    <source>
        <dbReference type="ARBA" id="ARBA00022764"/>
    </source>
</evidence>
<keyword evidence="2 4" id="KW-0732">Signal</keyword>
<evidence type="ECO:0000256" key="2">
    <source>
        <dbReference type="ARBA" id="ARBA00022729"/>
    </source>
</evidence>
<proteinExistence type="predicted"/>
<dbReference type="CDD" id="cd11614">
    <property type="entry name" value="SAF_CpaB_FlgA_like"/>
    <property type="match status" value="1"/>
</dbReference>
<gene>
    <name evidence="6" type="primary">flgA</name>
    <name evidence="6" type="ORF">DJ017_09055</name>
</gene>
<organism evidence="6 7">
    <name type="scientific">Phenylobacterium soli</name>
    <dbReference type="NCBI Taxonomy" id="2170551"/>
    <lineage>
        <taxon>Bacteria</taxon>
        <taxon>Pseudomonadati</taxon>
        <taxon>Pseudomonadota</taxon>
        <taxon>Alphaproteobacteria</taxon>
        <taxon>Caulobacterales</taxon>
        <taxon>Caulobacteraceae</taxon>
        <taxon>Phenylobacterium</taxon>
    </lineage>
</organism>
<keyword evidence="3" id="KW-0574">Periplasm</keyword>
<keyword evidence="6" id="KW-0969">Cilium</keyword>
<keyword evidence="6" id="KW-0966">Cell projection</keyword>
<feature type="signal peptide" evidence="4">
    <location>
        <begin position="1"/>
        <end position="22"/>
    </location>
</feature>
<dbReference type="Gene3D" id="3.90.1210.10">
    <property type="entry name" value="Antifreeze-like/N-acetylneuraminic acid synthase C-terminal domain"/>
    <property type="match status" value="1"/>
</dbReference>
<dbReference type="PANTHER" id="PTHR36307:SF1">
    <property type="entry name" value="FLAGELLA BASAL BODY P-RING FORMATION PROTEIN FLGA"/>
    <property type="match status" value="1"/>
</dbReference>
<evidence type="ECO:0000256" key="4">
    <source>
        <dbReference type="SAM" id="SignalP"/>
    </source>
</evidence>
<dbReference type="OrthoDB" id="7171936at2"/>
<dbReference type="Proteomes" id="UP000249254">
    <property type="component" value="Unassembled WGS sequence"/>
</dbReference>
<dbReference type="AlphaFoldDB" id="A0A328AIQ2"/>
<evidence type="ECO:0000259" key="5">
    <source>
        <dbReference type="SMART" id="SM00858"/>
    </source>
</evidence>
<dbReference type="EMBL" id="QFYQ01000001">
    <property type="protein sequence ID" value="RAK54660.1"/>
    <property type="molecule type" value="Genomic_DNA"/>
</dbReference>
<dbReference type="RefSeq" id="WP_111528411.1">
    <property type="nucleotide sequence ID" value="NZ_JBHRSG010000004.1"/>
</dbReference>
<dbReference type="NCBIfam" id="TIGR03170">
    <property type="entry name" value="flgA_cterm"/>
    <property type="match status" value="1"/>
</dbReference>
<dbReference type="InterPro" id="IPR017585">
    <property type="entry name" value="SAF_FlgA"/>
</dbReference>
<dbReference type="SMART" id="SM00858">
    <property type="entry name" value="SAF"/>
    <property type="match status" value="1"/>
</dbReference>
<dbReference type="InterPro" id="IPR013974">
    <property type="entry name" value="SAF"/>
</dbReference>
<dbReference type="InterPro" id="IPR039246">
    <property type="entry name" value="Flagellar_FlgA"/>
</dbReference>
<keyword evidence="7" id="KW-1185">Reference proteome</keyword>
<dbReference type="GO" id="GO:0044780">
    <property type="term" value="P:bacterial-type flagellum assembly"/>
    <property type="evidence" value="ECO:0007669"/>
    <property type="project" value="InterPro"/>
</dbReference>
<evidence type="ECO:0000313" key="6">
    <source>
        <dbReference type="EMBL" id="RAK54660.1"/>
    </source>
</evidence>
<sequence length="253" mass="25134">MRALLFALALTTASAAPSLALAGQAVRLKANTFDADGVVTLSDLFDGAGAAGRVAVATRTGASVVLNARVVQQVAARAGLDWDNAEGLKTIVVAGGAVQPAGSVAAAAARAGNVDVLTYARNIAAGEIVAPEDLVWGRAAAAPSDSPRDPDAIIGQAARRPLRAGAAALAHDVSAPQIIKAGEIITVSFQADGISLSLQGKALAGGGLGETLNVENTASKKVIQAVVSGPGQAVVGPAADEMKSARSTRFASR</sequence>
<dbReference type="Pfam" id="PF13144">
    <property type="entry name" value="ChapFlgA"/>
    <property type="match status" value="1"/>
</dbReference>